<name>A0A7W3MVB1_9ACTN</name>
<dbReference type="AlphaFoldDB" id="A0A7W3MVB1"/>
<dbReference type="EMBL" id="JACJII010000001">
    <property type="protein sequence ID" value="MBA9002574.1"/>
    <property type="molecule type" value="Genomic_DNA"/>
</dbReference>
<proteinExistence type="predicted"/>
<dbReference type="InterPro" id="IPR029032">
    <property type="entry name" value="AhpD-like"/>
</dbReference>
<dbReference type="SUPFAM" id="SSF69118">
    <property type="entry name" value="AhpD-like"/>
    <property type="match status" value="1"/>
</dbReference>
<dbReference type="GO" id="GO:0004601">
    <property type="term" value="F:peroxidase activity"/>
    <property type="evidence" value="ECO:0007669"/>
    <property type="project" value="UniProtKB-KW"/>
</dbReference>
<comment type="caution">
    <text evidence="1">The sequence shown here is derived from an EMBL/GenBank/DDBJ whole genome shotgun (WGS) entry which is preliminary data.</text>
</comment>
<dbReference type="PANTHER" id="PTHR34846:SF5">
    <property type="entry name" value="CARBOXYMUCONOLACTONE DECARBOXYLASE-LIKE DOMAIN-CONTAINING PROTEIN"/>
    <property type="match status" value="1"/>
</dbReference>
<dbReference type="PANTHER" id="PTHR34846">
    <property type="entry name" value="4-CARBOXYMUCONOLACTONE DECARBOXYLASE FAMILY PROTEIN (AFU_ORTHOLOGUE AFUA_6G11590)"/>
    <property type="match status" value="1"/>
</dbReference>
<evidence type="ECO:0000313" key="2">
    <source>
        <dbReference type="Proteomes" id="UP000539313"/>
    </source>
</evidence>
<reference evidence="1 2" key="1">
    <citation type="submission" date="2020-08" db="EMBL/GenBank/DDBJ databases">
        <title>Sequencing the genomes of 1000 actinobacteria strains.</title>
        <authorList>
            <person name="Klenk H.-P."/>
        </authorList>
    </citation>
    <scope>NUCLEOTIDE SEQUENCE [LARGE SCALE GENOMIC DNA]</scope>
    <source>
        <strain evidence="1 2">DSM 45823</strain>
    </source>
</reference>
<gene>
    <name evidence="1" type="ORF">HNR21_001456</name>
</gene>
<organism evidence="1 2">
    <name type="scientific">Thermomonospora cellulosilytica</name>
    <dbReference type="NCBI Taxonomy" id="1411118"/>
    <lineage>
        <taxon>Bacteria</taxon>
        <taxon>Bacillati</taxon>
        <taxon>Actinomycetota</taxon>
        <taxon>Actinomycetes</taxon>
        <taxon>Streptosporangiales</taxon>
        <taxon>Thermomonosporaceae</taxon>
        <taxon>Thermomonospora</taxon>
    </lineage>
</organism>
<keyword evidence="1" id="KW-0560">Oxidoreductase</keyword>
<dbReference type="Gene3D" id="1.20.1290.10">
    <property type="entry name" value="AhpD-like"/>
    <property type="match status" value="1"/>
</dbReference>
<keyword evidence="1" id="KW-0575">Peroxidase</keyword>
<dbReference type="Proteomes" id="UP000539313">
    <property type="component" value="Unassembled WGS sequence"/>
</dbReference>
<sequence length="89" mass="10068">MARRAGLGPADIDRVRLGPGAEGWTPRRRALLAAVDRLHHDRDLDDAAWADLRRHLTEPECVEFCMLAAHYEMLATVITALRIQPDARR</sequence>
<evidence type="ECO:0000313" key="1">
    <source>
        <dbReference type="EMBL" id="MBA9002574.1"/>
    </source>
</evidence>
<keyword evidence="2" id="KW-1185">Reference proteome</keyword>
<dbReference type="RefSeq" id="WP_246442011.1">
    <property type="nucleotide sequence ID" value="NZ_JACJII010000001.1"/>
</dbReference>
<accession>A0A7W3MVB1</accession>
<protein>
    <submittedName>
        <fullName evidence="1">Alkylhydroperoxidase family enzyme</fullName>
    </submittedName>
</protein>